<feature type="chain" id="PRO_5047510043" description="MFS transporter" evidence="3">
    <location>
        <begin position="24"/>
        <end position="187"/>
    </location>
</feature>
<keyword evidence="2" id="KW-0812">Transmembrane</keyword>
<feature type="compositionally biased region" description="Low complexity" evidence="1">
    <location>
        <begin position="97"/>
        <end position="108"/>
    </location>
</feature>
<dbReference type="EMBL" id="CP126980">
    <property type="protein sequence ID" value="WIN00467.1"/>
    <property type="molecule type" value="Genomic_DNA"/>
</dbReference>
<feature type="region of interest" description="Disordered" evidence="1">
    <location>
        <begin position="81"/>
        <end position="108"/>
    </location>
</feature>
<keyword evidence="2" id="KW-0472">Membrane</keyword>
<evidence type="ECO:0000256" key="1">
    <source>
        <dbReference type="SAM" id="MobiDB-lite"/>
    </source>
</evidence>
<organism evidence="4 5">
    <name type="scientific">Actinoplanes oblitus</name>
    <dbReference type="NCBI Taxonomy" id="3040509"/>
    <lineage>
        <taxon>Bacteria</taxon>
        <taxon>Bacillati</taxon>
        <taxon>Actinomycetota</taxon>
        <taxon>Actinomycetes</taxon>
        <taxon>Micromonosporales</taxon>
        <taxon>Micromonosporaceae</taxon>
        <taxon>Actinoplanes</taxon>
    </lineage>
</organism>
<dbReference type="RefSeq" id="WP_284921995.1">
    <property type="nucleotide sequence ID" value="NZ_CP126980.1"/>
</dbReference>
<gene>
    <name evidence="4" type="ORF">ACTOB_004176</name>
</gene>
<keyword evidence="5" id="KW-1185">Reference proteome</keyword>
<reference evidence="4 5" key="1">
    <citation type="submission" date="2023-06" db="EMBL/GenBank/DDBJ databases">
        <authorList>
            <person name="Yushchuk O."/>
            <person name="Binda E."/>
            <person name="Ruckert-Reed C."/>
            <person name="Fedorenko V."/>
            <person name="Kalinowski J."/>
            <person name="Marinelli F."/>
        </authorList>
    </citation>
    <scope>NUCLEOTIDE SEQUENCE [LARGE SCALE GENOMIC DNA]</scope>
    <source>
        <strain evidence="4 5">NRRL 3884</strain>
    </source>
</reference>
<evidence type="ECO:0000313" key="4">
    <source>
        <dbReference type="EMBL" id="WIN00467.1"/>
    </source>
</evidence>
<protein>
    <recommendedName>
        <fullName evidence="6">MFS transporter</fullName>
    </recommendedName>
</protein>
<evidence type="ECO:0008006" key="6">
    <source>
        <dbReference type="Google" id="ProtNLM"/>
    </source>
</evidence>
<sequence>MIRMVLKMPAAAPAFVTGTVLTAALSITPNASPTPAPNGSSGSASAGHDAVLRTVTSRSAPAAINAEAPVSTARTELIEASRAATSGSSNTGAVIGSRSRPLTRTLRPPTAALLSTLTATRLSGHGLTPDEMARTAAQAVQGHVAAAHQHGLTVGFTGAIHTLGLVLAALSTVGAVLTFLALSPRTE</sequence>
<evidence type="ECO:0000313" key="5">
    <source>
        <dbReference type="Proteomes" id="UP001240150"/>
    </source>
</evidence>
<evidence type="ECO:0000256" key="2">
    <source>
        <dbReference type="SAM" id="Phobius"/>
    </source>
</evidence>
<dbReference type="Proteomes" id="UP001240150">
    <property type="component" value="Chromosome"/>
</dbReference>
<proteinExistence type="predicted"/>
<evidence type="ECO:0000256" key="3">
    <source>
        <dbReference type="SAM" id="SignalP"/>
    </source>
</evidence>
<accession>A0ABY8WRE1</accession>
<feature type="signal peptide" evidence="3">
    <location>
        <begin position="1"/>
        <end position="23"/>
    </location>
</feature>
<name>A0ABY8WRE1_9ACTN</name>
<feature type="transmembrane region" description="Helical" evidence="2">
    <location>
        <begin position="159"/>
        <end position="182"/>
    </location>
</feature>
<keyword evidence="2" id="KW-1133">Transmembrane helix</keyword>
<keyword evidence="3" id="KW-0732">Signal</keyword>
<feature type="compositionally biased region" description="Polar residues" evidence="1">
    <location>
        <begin position="83"/>
        <end position="92"/>
    </location>
</feature>